<dbReference type="SMART" id="SM00260">
    <property type="entry name" value="CheW"/>
    <property type="match status" value="1"/>
</dbReference>
<dbReference type="EMBL" id="CP011797">
    <property type="protein sequence ID" value="ATX77004.1"/>
    <property type="molecule type" value="Genomic_DNA"/>
</dbReference>
<dbReference type="PANTHER" id="PTHR22617:SF43">
    <property type="entry name" value="PROTEIN PILI"/>
    <property type="match status" value="1"/>
</dbReference>
<dbReference type="Proteomes" id="UP000229757">
    <property type="component" value="Chromosome"/>
</dbReference>
<dbReference type="InterPro" id="IPR039315">
    <property type="entry name" value="CheW"/>
</dbReference>
<dbReference type="Gene3D" id="2.40.50.180">
    <property type="entry name" value="CheA-289, Domain 4"/>
    <property type="match status" value="1"/>
</dbReference>
<dbReference type="GO" id="GO:0005829">
    <property type="term" value="C:cytosol"/>
    <property type="evidence" value="ECO:0007669"/>
    <property type="project" value="TreeGrafter"/>
</dbReference>
<dbReference type="Pfam" id="PF01584">
    <property type="entry name" value="CheW"/>
    <property type="match status" value="1"/>
</dbReference>
<dbReference type="GO" id="GO:0006935">
    <property type="term" value="P:chemotaxis"/>
    <property type="evidence" value="ECO:0007669"/>
    <property type="project" value="InterPro"/>
</dbReference>
<dbReference type="PANTHER" id="PTHR22617">
    <property type="entry name" value="CHEMOTAXIS SENSOR HISTIDINE KINASE-RELATED"/>
    <property type="match status" value="1"/>
</dbReference>
<dbReference type="PROSITE" id="PS50851">
    <property type="entry name" value="CHEW"/>
    <property type="match status" value="1"/>
</dbReference>
<dbReference type="AlphaFoldDB" id="A0A2K8KUL2"/>
<accession>A0A2K8KUL2</accession>
<keyword evidence="3" id="KW-1185">Reference proteome</keyword>
<dbReference type="GO" id="GO:0007165">
    <property type="term" value="P:signal transduction"/>
    <property type="evidence" value="ECO:0007669"/>
    <property type="project" value="InterPro"/>
</dbReference>
<evidence type="ECO:0000259" key="1">
    <source>
        <dbReference type="PROSITE" id="PS50851"/>
    </source>
</evidence>
<dbReference type="KEGG" id="rfo:REIFOR_01867"/>
<protein>
    <submittedName>
        <fullName evidence="2">Chemotaxis signal transduction protein CheW-like protein</fullName>
    </submittedName>
</protein>
<sequence>MLPSAALALLNASEPEDSSAADSLLSESGPALQRSAYFGLSYQRFGLLFDDRVNKELVDFENLRRLPNAPDWLQGFTNIRGAIIPVFDFHQLFGLELDQTSKNLSRNYLLVIGKGSEAFALPLQEFPHKLSFALAEAQPDQDLAPARLRPFIRYCFRQNRPWFWLDHNAFLQDLKSPA</sequence>
<evidence type="ECO:0000313" key="2">
    <source>
        <dbReference type="EMBL" id="ATX77004.1"/>
    </source>
</evidence>
<dbReference type="SUPFAM" id="SSF50341">
    <property type="entry name" value="CheW-like"/>
    <property type="match status" value="1"/>
</dbReference>
<dbReference type="InterPro" id="IPR036061">
    <property type="entry name" value="CheW-like_dom_sf"/>
</dbReference>
<dbReference type="InterPro" id="IPR002545">
    <property type="entry name" value="CheW-lke_dom"/>
</dbReference>
<name>A0A2K8KUL2_9GAMM</name>
<feature type="domain" description="CheW-like" evidence="1">
    <location>
        <begin position="32"/>
        <end position="176"/>
    </location>
</feature>
<evidence type="ECO:0000313" key="3">
    <source>
        <dbReference type="Proteomes" id="UP000229757"/>
    </source>
</evidence>
<reference evidence="2 3" key="1">
    <citation type="journal article" date="2017" name="Environ. Microbiol.">
        <title>Genomic and physiological analyses of 'Reinekea forsetii' reveal a versatile opportunistic lifestyle during spring algae blooms.</title>
        <authorList>
            <person name="Avci B."/>
            <person name="Hahnke R.L."/>
            <person name="Chafee M."/>
            <person name="Fischer T."/>
            <person name="Gruber-Vodicka H."/>
            <person name="Tegetmeyer H.E."/>
            <person name="Harder J."/>
            <person name="Fuchs B.M."/>
            <person name="Amann R.I."/>
            <person name="Teeling H."/>
        </authorList>
    </citation>
    <scope>NUCLEOTIDE SEQUENCE [LARGE SCALE GENOMIC DNA]</scope>
    <source>
        <strain evidence="2 3">Hel1_31_D35</strain>
    </source>
</reference>
<proteinExistence type="predicted"/>
<organism evidence="2 3">
    <name type="scientific">Reinekea forsetii</name>
    <dbReference type="NCBI Taxonomy" id="1336806"/>
    <lineage>
        <taxon>Bacteria</taxon>
        <taxon>Pseudomonadati</taxon>
        <taxon>Pseudomonadota</taxon>
        <taxon>Gammaproteobacteria</taxon>
        <taxon>Oceanospirillales</taxon>
        <taxon>Saccharospirillaceae</taxon>
        <taxon>Reinekea</taxon>
    </lineage>
</organism>
<gene>
    <name evidence="2" type="ORF">REIFOR_01867</name>
</gene>